<feature type="domain" description="Nucleotide-diphospho-sugar transferase" evidence="6">
    <location>
        <begin position="153"/>
        <end position="246"/>
    </location>
</feature>
<dbReference type="GO" id="GO:0000139">
    <property type="term" value="C:Golgi membrane"/>
    <property type="evidence" value="ECO:0007669"/>
    <property type="project" value="TreeGrafter"/>
</dbReference>
<gene>
    <name evidence="7" type="ORF">Slin15195_G013240</name>
</gene>
<dbReference type="Gene3D" id="3.90.550.10">
    <property type="entry name" value="Spore Coat Polysaccharide Biosynthesis Protein SpsA, Chain A"/>
    <property type="match status" value="1"/>
</dbReference>
<evidence type="ECO:0000313" key="8">
    <source>
        <dbReference type="Proteomes" id="UP001056384"/>
    </source>
</evidence>
<protein>
    <submittedName>
        <fullName evidence="7">Nucleotide-diphospho-sugar transferase, glycosyltransferase 34</fullName>
    </submittedName>
</protein>
<reference evidence="7" key="1">
    <citation type="submission" date="2022-06" db="EMBL/GenBank/DDBJ databases">
        <title>Complete genome sequences of two strains of the flax pathogen Septoria linicola.</title>
        <authorList>
            <person name="Lapalu N."/>
            <person name="Simon A."/>
            <person name="Demenou B."/>
            <person name="Paumier D."/>
            <person name="Guillot M.-P."/>
            <person name="Gout L."/>
            <person name="Valade R."/>
        </authorList>
    </citation>
    <scope>NUCLEOTIDE SEQUENCE</scope>
    <source>
        <strain evidence="7">SE15195</strain>
    </source>
</reference>
<keyword evidence="8" id="KW-1185">Reference proteome</keyword>
<dbReference type="Proteomes" id="UP001056384">
    <property type="component" value="Chromosome 1"/>
</dbReference>
<keyword evidence="5" id="KW-1133">Transmembrane helix</keyword>
<comment type="similarity">
    <text evidence="2">Belongs to the glycosyltransferase 77 family.</text>
</comment>
<dbReference type="InterPro" id="IPR029044">
    <property type="entry name" value="Nucleotide-diphossugar_trans"/>
</dbReference>
<dbReference type="PANTHER" id="PTHR31306">
    <property type="entry name" value="ALPHA-1,6-MANNOSYLTRANSFERASE MNN11-RELATED"/>
    <property type="match status" value="1"/>
</dbReference>
<proteinExistence type="inferred from homology"/>
<evidence type="ECO:0000256" key="4">
    <source>
        <dbReference type="ARBA" id="ARBA00022679"/>
    </source>
</evidence>
<dbReference type="GO" id="GO:0006487">
    <property type="term" value="P:protein N-linked glycosylation"/>
    <property type="evidence" value="ECO:0007669"/>
    <property type="project" value="TreeGrafter"/>
</dbReference>
<dbReference type="PANTHER" id="PTHR31306:SF3">
    <property type="entry name" value="NUCLEOTIDE-DIPHOSPHO-SUGAR TRANSFERASE DOMAIN-CONTAINING PROTEIN"/>
    <property type="match status" value="1"/>
</dbReference>
<evidence type="ECO:0000256" key="3">
    <source>
        <dbReference type="ARBA" id="ARBA00022676"/>
    </source>
</evidence>
<dbReference type="InterPro" id="IPR008630">
    <property type="entry name" value="Glyco_trans_34"/>
</dbReference>
<sequence>MPRNRMVARSRLLVSILVVPLLLYLAWFLLSPRKGTIANFDSIALKFYLEQLHGPSVSPINQSYSLDHAFTFTLSGEPAWTEHLKERICIIDLHNGTFTEAGEAFDPAGMSWQRTVTSRFEGISLGMLNHWIYARIHGYKYYHISIEESHDRRMSWKKPSILASILQHHDVCVYIDTDATFARLDLPLEWLLNYWQIDPKAHSMALATDPQKAGNIDEMGNVFHNTGFIVLRKSPRTFEILKQWAKCPDDGEPYPGCTRFRTRKFYRLDKARKNLIITGTDQAGFGNYVRYDYPESIATLNCSEANGFPQSGSECDGTFVRHFWTGKHTHIKVEMARQAPGRYLELLNAQYRREREDFWIEEATLAKRGS</sequence>
<accession>A0A9Q9AF82</accession>
<organism evidence="7 8">
    <name type="scientific">Septoria linicola</name>
    <dbReference type="NCBI Taxonomy" id="215465"/>
    <lineage>
        <taxon>Eukaryota</taxon>
        <taxon>Fungi</taxon>
        <taxon>Dikarya</taxon>
        <taxon>Ascomycota</taxon>
        <taxon>Pezizomycotina</taxon>
        <taxon>Dothideomycetes</taxon>
        <taxon>Dothideomycetidae</taxon>
        <taxon>Mycosphaerellales</taxon>
        <taxon>Mycosphaerellaceae</taxon>
        <taxon>Septoria</taxon>
    </lineage>
</organism>
<keyword evidence="5" id="KW-0472">Membrane</keyword>
<comment type="similarity">
    <text evidence="1">Belongs to the glycosyltransferase 34 family.</text>
</comment>
<dbReference type="EMBL" id="CP099418">
    <property type="protein sequence ID" value="USW48005.1"/>
    <property type="molecule type" value="Genomic_DNA"/>
</dbReference>
<evidence type="ECO:0000259" key="6">
    <source>
        <dbReference type="Pfam" id="PF03407"/>
    </source>
</evidence>
<dbReference type="Pfam" id="PF03407">
    <property type="entry name" value="Nucleotid_trans"/>
    <property type="match status" value="1"/>
</dbReference>
<evidence type="ECO:0000256" key="2">
    <source>
        <dbReference type="ARBA" id="ARBA00007033"/>
    </source>
</evidence>
<evidence type="ECO:0000313" key="7">
    <source>
        <dbReference type="EMBL" id="USW48005.1"/>
    </source>
</evidence>
<feature type="transmembrane region" description="Helical" evidence="5">
    <location>
        <begin position="12"/>
        <end position="30"/>
    </location>
</feature>
<dbReference type="InterPro" id="IPR005069">
    <property type="entry name" value="Nucl-diP-sugar_transferase"/>
</dbReference>
<keyword evidence="4 7" id="KW-0808">Transferase</keyword>
<keyword evidence="5" id="KW-0812">Transmembrane</keyword>
<keyword evidence="3" id="KW-0328">Glycosyltransferase</keyword>
<dbReference type="GO" id="GO:0016757">
    <property type="term" value="F:glycosyltransferase activity"/>
    <property type="evidence" value="ECO:0007669"/>
    <property type="project" value="UniProtKB-KW"/>
</dbReference>
<evidence type="ECO:0000256" key="1">
    <source>
        <dbReference type="ARBA" id="ARBA00005664"/>
    </source>
</evidence>
<dbReference type="AlphaFoldDB" id="A0A9Q9AF82"/>
<evidence type="ECO:0000256" key="5">
    <source>
        <dbReference type="SAM" id="Phobius"/>
    </source>
</evidence>
<name>A0A9Q9AF82_9PEZI</name>